<name>A0AA36AT73_OCTVU</name>
<evidence type="ECO:0000313" key="2">
    <source>
        <dbReference type="Proteomes" id="UP001162480"/>
    </source>
</evidence>
<accession>A0AA36AT73</accession>
<dbReference type="EMBL" id="OX597817">
    <property type="protein sequence ID" value="CAI9721121.1"/>
    <property type="molecule type" value="Genomic_DNA"/>
</dbReference>
<gene>
    <name evidence="1" type="ORF">OCTVUL_1B013720</name>
</gene>
<proteinExistence type="predicted"/>
<organism evidence="1 2">
    <name type="scientific">Octopus vulgaris</name>
    <name type="common">Common octopus</name>
    <dbReference type="NCBI Taxonomy" id="6645"/>
    <lineage>
        <taxon>Eukaryota</taxon>
        <taxon>Metazoa</taxon>
        <taxon>Spiralia</taxon>
        <taxon>Lophotrochozoa</taxon>
        <taxon>Mollusca</taxon>
        <taxon>Cephalopoda</taxon>
        <taxon>Coleoidea</taxon>
        <taxon>Octopodiformes</taxon>
        <taxon>Octopoda</taxon>
        <taxon>Incirrata</taxon>
        <taxon>Octopodidae</taxon>
        <taxon>Octopus</taxon>
    </lineage>
</organism>
<dbReference type="Proteomes" id="UP001162480">
    <property type="component" value="Chromosome 4"/>
</dbReference>
<keyword evidence="2" id="KW-1185">Reference proteome</keyword>
<dbReference type="AlphaFoldDB" id="A0AA36AT73"/>
<sequence length="163" mass="18045">MHEDEVGAQMVGASVTKTIQLFNAFRVTDSKITLVFQNQEFKDFVEKVIMLVVGRNGNGFGGNNNGNGGGGGGGYNDLGKSLSDFNLPTPNNIVANQDIGNLGLLHELQYSKEERRRFVEEKDLLLNCEQKDVYDFACDSLERTTCALIFIDRTGETFLINNQ</sequence>
<evidence type="ECO:0000313" key="1">
    <source>
        <dbReference type="EMBL" id="CAI9721121.1"/>
    </source>
</evidence>
<protein>
    <submittedName>
        <fullName evidence="1">Uncharacterized protein</fullName>
    </submittedName>
</protein>
<reference evidence="1" key="1">
    <citation type="submission" date="2023-08" db="EMBL/GenBank/DDBJ databases">
        <authorList>
            <person name="Alioto T."/>
            <person name="Alioto T."/>
            <person name="Gomez Garrido J."/>
        </authorList>
    </citation>
    <scope>NUCLEOTIDE SEQUENCE</scope>
</reference>